<organism evidence="20 21">
    <name type="scientific">Physocladia obscura</name>
    <dbReference type="NCBI Taxonomy" id="109957"/>
    <lineage>
        <taxon>Eukaryota</taxon>
        <taxon>Fungi</taxon>
        <taxon>Fungi incertae sedis</taxon>
        <taxon>Chytridiomycota</taxon>
        <taxon>Chytridiomycota incertae sedis</taxon>
        <taxon>Chytridiomycetes</taxon>
        <taxon>Chytridiales</taxon>
        <taxon>Chytriomycetaceae</taxon>
        <taxon>Physocladia</taxon>
    </lineage>
</organism>
<comment type="similarity">
    <text evidence="3 16">Belongs to the ATP-dependent DNA ligase family.</text>
</comment>
<dbReference type="PANTHER" id="PTHR45997">
    <property type="entry name" value="DNA LIGASE 4"/>
    <property type="match status" value="1"/>
</dbReference>
<dbReference type="Gene3D" id="3.40.50.10190">
    <property type="entry name" value="BRCT domain"/>
    <property type="match status" value="1"/>
</dbReference>
<dbReference type="InterPro" id="IPR012340">
    <property type="entry name" value="NA-bd_OB-fold"/>
</dbReference>
<feature type="region of interest" description="Disordered" evidence="17">
    <location>
        <begin position="584"/>
        <end position="603"/>
    </location>
</feature>
<dbReference type="PROSITE" id="PS50172">
    <property type="entry name" value="BRCT"/>
    <property type="match status" value="1"/>
</dbReference>
<comment type="cofactor">
    <cofactor evidence="1">
        <name>Mg(2+)</name>
        <dbReference type="ChEBI" id="CHEBI:18420"/>
    </cofactor>
</comment>
<keyword evidence="21" id="KW-1185">Reference proteome</keyword>
<dbReference type="InterPro" id="IPR012309">
    <property type="entry name" value="DNA_ligase_ATP-dep_C"/>
</dbReference>
<evidence type="ECO:0000313" key="21">
    <source>
        <dbReference type="Proteomes" id="UP001211907"/>
    </source>
</evidence>
<dbReference type="NCBIfam" id="TIGR00574">
    <property type="entry name" value="dnl1"/>
    <property type="match status" value="1"/>
</dbReference>
<dbReference type="GO" id="GO:0006297">
    <property type="term" value="P:nucleotide-excision repair, DNA gap filling"/>
    <property type="evidence" value="ECO:0007669"/>
    <property type="project" value="TreeGrafter"/>
</dbReference>
<dbReference type="Proteomes" id="UP001211907">
    <property type="component" value="Unassembled WGS sequence"/>
</dbReference>
<dbReference type="GO" id="GO:0032807">
    <property type="term" value="C:DNA ligase IV complex"/>
    <property type="evidence" value="ECO:0007669"/>
    <property type="project" value="TreeGrafter"/>
</dbReference>
<dbReference type="CDD" id="cd17722">
    <property type="entry name" value="BRCT_DNA_ligase_IV_rpt1"/>
    <property type="match status" value="1"/>
</dbReference>
<dbReference type="GO" id="GO:0003677">
    <property type="term" value="F:DNA binding"/>
    <property type="evidence" value="ECO:0007669"/>
    <property type="project" value="InterPro"/>
</dbReference>
<dbReference type="PROSITE" id="PS00697">
    <property type="entry name" value="DNA_LIGASE_A1"/>
    <property type="match status" value="1"/>
</dbReference>
<dbReference type="InterPro" id="IPR044125">
    <property type="entry name" value="Adenylation_DNA_ligase_IV"/>
</dbReference>
<evidence type="ECO:0000256" key="4">
    <source>
        <dbReference type="ARBA" id="ARBA00022598"/>
    </source>
</evidence>
<sequence>MSLPFSLFAKELDRIQRTKGHSAKKAIVALMLRDRQDAETVLALLLPHLDQRVLQIKDKVLARIYVDALGIEGTTSAARLLDWRNPAFITSGLGDPALSTVDFAQSLYSVIRDRISSLSLQSQPLTVRDNSLDRKTIISFFVANLNPTEHKWLSRIILKEMKLGITEKTVFDAWHKEAQDLYNITSSLSRVAKDLIDPNVSVISNSSVSLNFPFKPMLAKSVKSLDSVEKLRQGKAFWIETKLDGERMQLHKSGSNYKWFSRNAKDYTNLYGAYKDQKLARHIHVAFLPTVDTCVLDGEMMSFNVSTSLFESFGNLKTAANLFNADGETATSKPVYIAFDILLYNNKSLLESPLRDRRKLLSMILKDSKGRIEILSYAEGNTTEDVVKALDSSMMRREEGIVVKNPDSDYLLNDRAGEWLKVKPDYIDSLGDDLDLVLVGGFFGSGYRSGKLSHFMCAVIDDSSPPDQRRYITFCKFGSGYKEDQIEEISHESEGHWQAYDHVNPPAWFIHPPTSKERPNMIIHPSHARVVTVKAAEVVESTQYGSGYTLRFPRFVTVRQDKDVGDGLSKTELEEYIHNNEGRMQSRRFGGGDGGDFDGKGKRDSLKKVSRRFTAAVVRAEYQGVKVERNEKLDEIFKGMEFCVIPGAVINVEGECLKHELEREIMKHGGTCVQNPQADSTTCVIADKILLKVANLMKEKVRKDGTKEKLFDIVKAEWVLACIDSKERLPFEPRYMLFASNVTKKHFKKVNDKFGDSFTRDVTVDSLRELFESLPPRNFHTTKRNLGPIEEIETRQKQSKIVSEIEHKYGLETNIARKFRNFSVYLDLTDTIFVSSKMLGAGTVDVNGVVVVDDGDDQGKDKMMEEITNSDYNSVCMLEPEILSRGGQVETVLGPWTTHIVIGSAEVDYPIRTVKQQQEREQLFLKLLLFYPQRHLRRPNIVSTLWVKSEFEN</sequence>
<evidence type="ECO:0000256" key="14">
    <source>
        <dbReference type="ARBA" id="ARBA00034003"/>
    </source>
</evidence>
<evidence type="ECO:0000259" key="19">
    <source>
        <dbReference type="PROSITE" id="PS50172"/>
    </source>
</evidence>
<comment type="caution">
    <text evidence="20">The sequence shown here is derived from an EMBL/GenBank/DDBJ whole genome shotgun (WGS) entry which is preliminary data.</text>
</comment>
<keyword evidence="12 15" id="KW-0234">DNA repair</keyword>
<dbReference type="InterPro" id="IPR001357">
    <property type="entry name" value="BRCT_dom"/>
</dbReference>
<dbReference type="Gene3D" id="3.30.470.30">
    <property type="entry name" value="DNA ligase/mRNA capping enzyme"/>
    <property type="match status" value="1"/>
</dbReference>
<dbReference type="GO" id="GO:0003910">
    <property type="term" value="F:DNA ligase (ATP) activity"/>
    <property type="evidence" value="ECO:0007669"/>
    <property type="project" value="UniProtKB-EC"/>
</dbReference>
<comment type="subcellular location">
    <subcellularLocation>
        <location evidence="2">Nucleus</location>
    </subcellularLocation>
</comment>
<evidence type="ECO:0000256" key="13">
    <source>
        <dbReference type="ARBA" id="ARBA00023242"/>
    </source>
</evidence>
<evidence type="ECO:0000256" key="7">
    <source>
        <dbReference type="ARBA" id="ARBA00022741"/>
    </source>
</evidence>
<dbReference type="InterPro" id="IPR012308">
    <property type="entry name" value="DNA_ligase_ATP-dep_N"/>
</dbReference>
<dbReference type="GO" id="GO:0006303">
    <property type="term" value="P:double-strand break repair via nonhomologous end joining"/>
    <property type="evidence" value="ECO:0007669"/>
    <property type="project" value="TreeGrafter"/>
</dbReference>
<dbReference type="PROSITE" id="PS50160">
    <property type="entry name" value="DNA_LIGASE_A3"/>
    <property type="match status" value="1"/>
</dbReference>
<keyword evidence="7 15" id="KW-0547">Nucleotide-binding</keyword>
<dbReference type="Gene3D" id="1.10.3260.10">
    <property type="entry name" value="DNA ligase, ATP-dependent, N-terminal domain"/>
    <property type="match status" value="1"/>
</dbReference>
<keyword evidence="4 15" id="KW-0436">Ligase</keyword>
<accession>A0AAD5T8C2</accession>
<dbReference type="GO" id="GO:0006310">
    <property type="term" value="P:DNA recombination"/>
    <property type="evidence" value="ECO:0007669"/>
    <property type="project" value="UniProtKB-KW"/>
</dbReference>
<protein>
    <recommendedName>
        <fullName evidence="15">DNA ligase</fullName>
        <ecNumber evidence="15">6.5.1.1</ecNumber>
    </recommendedName>
</protein>
<evidence type="ECO:0000256" key="11">
    <source>
        <dbReference type="ARBA" id="ARBA00023172"/>
    </source>
</evidence>
<gene>
    <name evidence="20" type="primary">LIG4</name>
    <name evidence="20" type="ORF">HK100_003597</name>
</gene>
<dbReference type="SUPFAM" id="SSF50249">
    <property type="entry name" value="Nucleic acid-binding proteins"/>
    <property type="match status" value="1"/>
</dbReference>
<dbReference type="EC" id="6.5.1.1" evidence="15"/>
<dbReference type="Pfam" id="PF01068">
    <property type="entry name" value="DNA_ligase_A_M"/>
    <property type="match status" value="1"/>
</dbReference>
<dbReference type="InterPro" id="IPR016059">
    <property type="entry name" value="DNA_ligase_ATP-dep_CS"/>
</dbReference>
<dbReference type="CDD" id="cd07903">
    <property type="entry name" value="Adenylation_DNA_ligase_IV"/>
    <property type="match status" value="1"/>
</dbReference>
<evidence type="ECO:0000256" key="2">
    <source>
        <dbReference type="ARBA" id="ARBA00004123"/>
    </source>
</evidence>
<keyword evidence="13" id="KW-0539">Nucleus</keyword>
<dbReference type="SUPFAM" id="SSF52113">
    <property type="entry name" value="BRCT domain"/>
    <property type="match status" value="1"/>
</dbReference>
<dbReference type="AlphaFoldDB" id="A0AAD5T8C2"/>
<dbReference type="InterPro" id="IPR029710">
    <property type="entry name" value="LIG4"/>
</dbReference>
<dbReference type="GO" id="GO:0046872">
    <property type="term" value="F:metal ion binding"/>
    <property type="evidence" value="ECO:0007669"/>
    <property type="project" value="UniProtKB-KW"/>
</dbReference>
<evidence type="ECO:0000256" key="10">
    <source>
        <dbReference type="ARBA" id="ARBA00022842"/>
    </source>
</evidence>
<feature type="domain" description="BRCT" evidence="19">
    <location>
        <begin position="632"/>
        <end position="736"/>
    </location>
</feature>
<reference evidence="20" key="1">
    <citation type="submission" date="2020-05" db="EMBL/GenBank/DDBJ databases">
        <title>Phylogenomic resolution of chytrid fungi.</title>
        <authorList>
            <person name="Stajich J.E."/>
            <person name="Amses K."/>
            <person name="Simmons R."/>
            <person name="Seto K."/>
            <person name="Myers J."/>
            <person name="Bonds A."/>
            <person name="Quandt C.A."/>
            <person name="Barry K."/>
            <person name="Liu P."/>
            <person name="Grigoriev I."/>
            <person name="Longcore J.E."/>
            <person name="James T.Y."/>
        </authorList>
    </citation>
    <scope>NUCLEOTIDE SEQUENCE</scope>
    <source>
        <strain evidence="20">JEL0513</strain>
    </source>
</reference>
<dbReference type="InterPro" id="IPR012310">
    <property type="entry name" value="DNA_ligase_ATP-dep_cent"/>
</dbReference>
<dbReference type="SUPFAM" id="SSF117018">
    <property type="entry name" value="ATP-dependent DNA ligase DNA-binding domain"/>
    <property type="match status" value="1"/>
</dbReference>
<evidence type="ECO:0000256" key="1">
    <source>
        <dbReference type="ARBA" id="ARBA00001946"/>
    </source>
</evidence>
<comment type="catalytic activity">
    <reaction evidence="14 15">
        <text>ATP + (deoxyribonucleotide)n-3'-hydroxyl + 5'-phospho-(deoxyribonucleotide)m = (deoxyribonucleotide)n+m + AMP + diphosphate.</text>
        <dbReference type="EC" id="6.5.1.1"/>
    </reaction>
</comment>
<name>A0AAD5T8C2_9FUNG</name>
<dbReference type="InterPro" id="IPR036599">
    <property type="entry name" value="DNA_ligase_N_sf"/>
</dbReference>
<keyword evidence="5" id="KW-0479">Metal-binding</keyword>
<dbReference type="Gene3D" id="2.40.50.140">
    <property type="entry name" value="Nucleic acid-binding proteins"/>
    <property type="match status" value="1"/>
</dbReference>
<dbReference type="Pfam" id="PF16589">
    <property type="entry name" value="BRCT_2"/>
    <property type="match status" value="1"/>
</dbReference>
<dbReference type="InterPro" id="IPR036420">
    <property type="entry name" value="BRCT_dom_sf"/>
</dbReference>
<dbReference type="GO" id="GO:0071897">
    <property type="term" value="P:DNA biosynthetic process"/>
    <property type="evidence" value="ECO:0007669"/>
    <property type="project" value="InterPro"/>
</dbReference>
<proteinExistence type="inferred from homology"/>
<evidence type="ECO:0000259" key="18">
    <source>
        <dbReference type="PROSITE" id="PS50160"/>
    </source>
</evidence>
<evidence type="ECO:0000256" key="8">
    <source>
        <dbReference type="ARBA" id="ARBA00022763"/>
    </source>
</evidence>
<dbReference type="CDD" id="cd07968">
    <property type="entry name" value="OBF_DNA_ligase_IV"/>
    <property type="match status" value="1"/>
</dbReference>
<keyword evidence="10" id="KW-0460">Magnesium</keyword>
<evidence type="ECO:0000256" key="9">
    <source>
        <dbReference type="ARBA" id="ARBA00022840"/>
    </source>
</evidence>
<keyword evidence="8 15" id="KW-0227">DNA damage</keyword>
<evidence type="ECO:0000256" key="12">
    <source>
        <dbReference type="ARBA" id="ARBA00023204"/>
    </source>
</evidence>
<keyword evidence="6" id="KW-0677">Repeat</keyword>
<evidence type="ECO:0000256" key="3">
    <source>
        <dbReference type="ARBA" id="ARBA00007572"/>
    </source>
</evidence>
<evidence type="ECO:0000313" key="20">
    <source>
        <dbReference type="EMBL" id="KAJ3134388.1"/>
    </source>
</evidence>
<dbReference type="EMBL" id="JADGJH010000191">
    <property type="protein sequence ID" value="KAJ3134388.1"/>
    <property type="molecule type" value="Genomic_DNA"/>
</dbReference>
<evidence type="ECO:0000256" key="17">
    <source>
        <dbReference type="SAM" id="MobiDB-lite"/>
    </source>
</evidence>
<evidence type="ECO:0000256" key="16">
    <source>
        <dbReference type="RuleBase" id="RU004196"/>
    </source>
</evidence>
<dbReference type="Pfam" id="PF04679">
    <property type="entry name" value="DNA_ligase_A_C"/>
    <property type="match status" value="1"/>
</dbReference>
<dbReference type="InterPro" id="IPR000977">
    <property type="entry name" value="DNA_ligase_ATP-dep"/>
</dbReference>
<dbReference type="InterPro" id="IPR021536">
    <property type="entry name" value="DNA_ligase_IV_dom"/>
</dbReference>
<keyword evidence="11 15" id="KW-0233">DNA recombination</keyword>
<keyword evidence="9 15" id="KW-0067">ATP-binding</keyword>
<dbReference type="Pfam" id="PF04675">
    <property type="entry name" value="DNA_ligase_A_N"/>
    <property type="match status" value="1"/>
</dbReference>
<evidence type="ECO:0000256" key="15">
    <source>
        <dbReference type="RuleBase" id="RU000617"/>
    </source>
</evidence>
<feature type="domain" description="ATP-dependent DNA ligase family profile" evidence="18">
    <location>
        <begin position="327"/>
        <end position="461"/>
    </location>
</feature>
<evidence type="ECO:0000256" key="5">
    <source>
        <dbReference type="ARBA" id="ARBA00022723"/>
    </source>
</evidence>
<dbReference type="PANTHER" id="PTHR45997:SF1">
    <property type="entry name" value="DNA LIGASE 4"/>
    <property type="match status" value="1"/>
</dbReference>
<dbReference type="GO" id="GO:0005524">
    <property type="term" value="F:ATP binding"/>
    <property type="evidence" value="ECO:0007669"/>
    <property type="project" value="UniProtKB-KW"/>
</dbReference>
<dbReference type="SUPFAM" id="SSF56091">
    <property type="entry name" value="DNA ligase/mRNA capping enzyme, catalytic domain"/>
    <property type="match status" value="1"/>
</dbReference>
<dbReference type="Pfam" id="PF11411">
    <property type="entry name" value="DNA_ligase_IV"/>
    <property type="match status" value="1"/>
</dbReference>
<evidence type="ECO:0000256" key="6">
    <source>
        <dbReference type="ARBA" id="ARBA00022737"/>
    </source>
</evidence>